<sequence length="59" mass="6613">MTPPFLLNQVLIEHVSVIRADEVNFTQTPGALANVERTMRARMALSGDTGRLFTMMSLY</sequence>
<reference evidence="2" key="1">
    <citation type="submission" date="2014-12" db="EMBL/GenBank/DDBJ databases">
        <title>Complete genome sequence of a multi-drug resistant Klebsiella pneumoniae.</title>
        <authorList>
            <person name="Hua X."/>
            <person name="Chen Q."/>
            <person name="Li X."/>
            <person name="Feng Y."/>
            <person name="Ruan Z."/>
            <person name="Yu Y."/>
        </authorList>
    </citation>
    <scope>NUCLEOTIDE SEQUENCE [LARGE SCALE GENOMIC DNA]</scope>
    <source>
        <strain evidence="2">5.12</strain>
    </source>
</reference>
<dbReference type="EMBL" id="CP052766">
    <property type="protein sequence ID" value="QJR81472.1"/>
    <property type="molecule type" value="Genomic_DNA"/>
</dbReference>
<dbReference type="KEGG" id="apel:CA267_012115"/>
<accession>A0A6M4MEE0</accession>
<organism evidence="1 2">
    <name type="scientific">Alteromonas pelagimontana</name>
    <dbReference type="NCBI Taxonomy" id="1858656"/>
    <lineage>
        <taxon>Bacteria</taxon>
        <taxon>Pseudomonadati</taxon>
        <taxon>Pseudomonadota</taxon>
        <taxon>Gammaproteobacteria</taxon>
        <taxon>Alteromonadales</taxon>
        <taxon>Alteromonadaceae</taxon>
        <taxon>Alteromonas/Salinimonas group</taxon>
        <taxon>Alteromonas</taxon>
    </lineage>
</organism>
<name>A0A6M4MEE0_9ALTE</name>
<proteinExistence type="predicted"/>
<keyword evidence="2" id="KW-1185">Reference proteome</keyword>
<dbReference type="AlphaFoldDB" id="A0A6M4MEE0"/>
<gene>
    <name evidence="1" type="ORF">CA267_012115</name>
</gene>
<evidence type="ECO:0000313" key="1">
    <source>
        <dbReference type="EMBL" id="QJR81472.1"/>
    </source>
</evidence>
<evidence type="ECO:0000313" key="2">
    <source>
        <dbReference type="Proteomes" id="UP000219285"/>
    </source>
</evidence>
<dbReference type="Proteomes" id="UP000219285">
    <property type="component" value="Chromosome"/>
</dbReference>
<protein>
    <submittedName>
        <fullName evidence="1">Uncharacterized protein</fullName>
    </submittedName>
</protein>
<reference evidence="1 2" key="2">
    <citation type="submission" date="2020-04" db="EMBL/GenBank/DDBJ databases">
        <title>Complete genome sequence of Alteromonas pelagimontana 5.12T.</title>
        <authorList>
            <person name="Sinha R.K."/>
            <person name="Krishnan K.P."/>
            <person name="Kurian J.P."/>
        </authorList>
    </citation>
    <scope>NUCLEOTIDE SEQUENCE [LARGE SCALE GENOMIC DNA]</scope>
    <source>
        <strain evidence="1 2">5.12</strain>
    </source>
</reference>
<dbReference type="RefSeq" id="WP_139316200.1">
    <property type="nucleotide sequence ID" value="NZ_CP052766.1"/>
</dbReference>